<sequence length="476" mass="52860" precursor="true">MNFSKSLRPLVLANTIHYVVIATISFTASFAQAQDPTSPTAEPTSALGAAEDASMQPTVEALIGSAVSLSNQKYPEIEKAIQRFKNGDVEGALEFLKQAKEKYPKLPPTYITLAKLHVMAKNNQGAYNLLELQVAEDPTDPEAYLLLADQSFAGNRTAEAEALFEKAEPLVEKFEGSAKRKRDMEIRVLAGKAAVQERRGKWEAALELLNQWVETDPDNAMSHARLGVTLFRLDKSKEAYDEFTKARKLNPELPHPYASLGQLFTQTGDMDNARKAFERAYKEDSQDPTTVRTYAEWLLQQGELEKAQEVSTALLKLTPSAPVAVLLDGVVALMLNQDDRAEQAFNKVLSLDPGNARANDLMALLLIESADAADQERALRFAEQNAKLFPQNSQANITKAYVLYKLGRMNEAQEPLQIGARGQLQTDSAYLIARIMADQGQKDKARQALEQVLQQKQGLFVFREQAEELLNELKSE</sequence>
<feature type="signal peptide" evidence="9">
    <location>
        <begin position="1"/>
        <end position="33"/>
    </location>
</feature>
<dbReference type="RefSeq" id="WP_148071759.1">
    <property type="nucleotide sequence ID" value="NZ_CP042913.1"/>
</dbReference>
<gene>
    <name evidence="10" type="ORF">Pr1d_02050</name>
</gene>
<comment type="subcellular location">
    <subcellularLocation>
        <location evidence="1">Membrane</location>
        <topology evidence="1">Single-pass membrane protein</topology>
    </subcellularLocation>
</comment>
<dbReference type="GO" id="GO:0008320">
    <property type="term" value="F:protein transmembrane transporter activity"/>
    <property type="evidence" value="ECO:0007669"/>
    <property type="project" value="TreeGrafter"/>
</dbReference>
<keyword evidence="11" id="KW-1185">Reference proteome</keyword>
<dbReference type="GO" id="GO:0030150">
    <property type="term" value="P:protein import into mitochondrial matrix"/>
    <property type="evidence" value="ECO:0007669"/>
    <property type="project" value="TreeGrafter"/>
</dbReference>
<evidence type="ECO:0000256" key="4">
    <source>
        <dbReference type="ARBA" id="ARBA00022803"/>
    </source>
</evidence>
<protein>
    <submittedName>
        <fullName evidence="10">Tetratricopeptide repeat protein</fullName>
    </submittedName>
</protein>
<dbReference type="EMBL" id="CP042913">
    <property type="protein sequence ID" value="QEG32944.1"/>
    <property type="molecule type" value="Genomic_DNA"/>
</dbReference>
<keyword evidence="6" id="KW-0472">Membrane</keyword>
<dbReference type="PROSITE" id="PS50005">
    <property type="entry name" value="TPR"/>
    <property type="match status" value="3"/>
</dbReference>
<dbReference type="SUPFAM" id="SSF48452">
    <property type="entry name" value="TPR-like"/>
    <property type="match status" value="3"/>
</dbReference>
<dbReference type="KEGG" id="bgok:Pr1d_02050"/>
<dbReference type="PANTHER" id="PTHR46208:SF1">
    <property type="entry name" value="MITOCHONDRIAL IMPORT RECEPTOR SUBUNIT TOM70"/>
    <property type="match status" value="1"/>
</dbReference>
<organism evidence="10 11">
    <name type="scientific">Bythopirellula goksoeyrii</name>
    <dbReference type="NCBI Taxonomy" id="1400387"/>
    <lineage>
        <taxon>Bacteria</taxon>
        <taxon>Pseudomonadati</taxon>
        <taxon>Planctomycetota</taxon>
        <taxon>Planctomycetia</taxon>
        <taxon>Pirellulales</taxon>
        <taxon>Lacipirellulaceae</taxon>
        <taxon>Bythopirellula</taxon>
    </lineage>
</organism>
<dbReference type="Proteomes" id="UP000323917">
    <property type="component" value="Chromosome"/>
</dbReference>
<keyword evidence="3" id="KW-0677">Repeat</keyword>
<evidence type="ECO:0000256" key="8">
    <source>
        <dbReference type="PROSITE-ProRule" id="PRU00339"/>
    </source>
</evidence>
<comment type="similarity">
    <text evidence="7">Belongs to the Tom70 family.</text>
</comment>
<proteinExistence type="inferred from homology"/>
<dbReference type="Pfam" id="PF14559">
    <property type="entry name" value="TPR_19"/>
    <property type="match status" value="2"/>
</dbReference>
<feature type="chain" id="PRO_5022810847" evidence="9">
    <location>
        <begin position="34"/>
        <end position="476"/>
    </location>
</feature>
<keyword evidence="2" id="KW-0812">Transmembrane</keyword>
<evidence type="ECO:0000313" key="11">
    <source>
        <dbReference type="Proteomes" id="UP000323917"/>
    </source>
</evidence>
<feature type="repeat" description="TPR" evidence="8">
    <location>
        <begin position="254"/>
        <end position="287"/>
    </location>
</feature>
<dbReference type="Pfam" id="PF13174">
    <property type="entry name" value="TPR_6"/>
    <property type="match status" value="1"/>
</dbReference>
<evidence type="ECO:0000256" key="5">
    <source>
        <dbReference type="ARBA" id="ARBA00022989"/>
    </source>
</evidence>
<feature type="repeat" description="TPR" evidence="8">
    <location>
        <begin position="322"/>
        <end position="355"/>
    </location>
</feature>
<dbReference type="GO" id="GO:0030943">
    <property type="term" value="F:mitochondrion targeting sequence binding"/>
    <property type="evidence" value="ECO:0007669"/>
    <property type="project" value="TreeGrafter"/>
</dbReference>
<evidence type="ECO:0000313" key="10">
    <source>
        <dbReference type="EMBL" id="QEG32944.1"/>
    </source>
</evidence>
<dbReference type="GO" id="GO:0016020">
    <property type="term" value="C:membrane"/>
    <property type="evidence" value="ECO:0007669"/>
    <property type="project" value="UniProtKB-SubCell"/>
</dbReference>
<dbReference type="AlphaFoldDB" id="A0A5B9Q1W4"/>
<keyword evidence="5" id="KW-1133">Transmembrane helix</keyword>
<feature type="repeat" description="TPR" evidence="8">
    <location>
        <begin position="220"/>
        <end position="253"/>
    </location>
</feature>
<evidence type="ECO:0000256" key="6">
    <source>
        <dbReference type="ARBA" id="ARBA00023136"/>
    </source>
</evidence>
<evidence type="ECO:0000256" key="3">
    <source>
        <dbReference type="ARBA" id="ARBA00022737"/>
    </source>
</evidence>
<keyword evidence="4 8" id="KW-0802">TPR repeat</keyword>
<evidence type="ECO:0000256" key="1">
    <source>
        <dbReference type="ARBA" id="ARBA00004167"/>
    </source>
</evidence>
<dbReference type="PANTHER" id="PTHR46208">
    <property type="entry name" value="MITOCHONDRIAL IMPORT RECEPTOR SUBUNIT TOM70"/>
    <property type="match status" value="1"/>
</dbReference>
<dbReference type="InterPro" id="IPR019734">
    <property type="entry name" value="TPR_rpt"/>
</dbReference>
<keyword evidence="9" id="KW-0732">Signal</keyword>
<reference evidence="10 11" key="1">
    <citation type="submission" date="2019-08" db="EMBL/GenBank/DDBJ databases">
        <title>Deep-cultivation of Planctomycetes and their phenomic and genomic characterization uncovers novel biology.</title>
        <authorList>
            <person name="Wiegand S."/>
            <person name="Jogler M."/>
            <person name="Boedeker C."/>
            <person name="Pinto D."/>
            <person name="Vollmers J."/>
            <person name="Rivas-Marin E."/>
            <person name="Kohn T."/>
            <person name="Peeters S.H."/>
            <person name="Heuer A."/>
            <person name="Rast P."/>
            <person name="Oberbeckmann S."/>
            <person name="Bunk B."/>
            <person name="Jeske O."/>
            <person name="Meyerdierks A."/>
            <person name="Storesund J.E."/>
            <person name="Kallscheuer N."/>
            <person name="Luecker S."/>
            <person name="Lage O.M."/>
            <person name="Pohl T."/>
            <person name="Merkel B.J."/>
            <person name="Hornburger P."/>
            <person name="Mueller R.-W."/>
            <person name="Bruemmer F."/>
            <person name="Labrenz M."/>
            <person name="Spormann A.M."/>
            <person name="Op den Camp H."/>
            <person name="Overmann J."/>
            <person name="Amann R."/>
            <person name="Jetten M.S.M."/>
            <person name="Mascher T."/>
            <person name="Medema M.H."/>
            <person name="Devos D.P."/>
            <person name="Kaster A.-K."/>
            <person name="Ovreas L."/>
            <person name="Rohde M."/>
            <person name="Galperin M.Y."/>
            <person name="Jogler C."/>
        </authorList>
    </citation>
    <scope>NUCLEOTIDE SEQUENCE [LARGE SCALE GENOMIC DNA]</scope>
    <source>
        <strain evidence="10 11">Pr1d</strain>
    </source>
</reference>
<evidence type="ECO:0000256" key="2">
    <source>
        <dbReference type="ARBA" id="ARBA00022692"/>
    </source>
</evidence>
<dbReference type="Pfam" id="PF13432">
    <property type="entry name" value="TPR_16"/>
    <property type="match status" value="1"/>
</dbReference>
<accession>A0A5B9Q1W4</accession>
<name>A0A5B9Q1W4_9BACT</name>
<dbReference type="SMART" id="SM00028">
    <property type="entry name" value="TPR"/>
    <property type="match status" value="7"/>
</dbReference>
<evidence type="ECO:0000256" key="9">
    <source>
        <dbReference type="SAM" id="SignalP"/>
    </source>
</evidence>
<dbReference type="InterPro" id="IPR011990">
    <property type="entry name" value="TPR-like_helical_dom_sf"/>
</dbReference>
<dbReference type="OrthoDB" id="243265at2"/>
<evidence type="ECO:0000256" key="7">
    <source>
        <dbReference type="ARBA" id="ARBA00038030"/>
    </source>
</evidence>
<dbReference type="Gene3D" id="1.25.40.10">
    <property type="entry name" value="Tetratricopeptide repeat domain"/>
    <property type="match status" value="3"/>
</dbReference>